<protein>
    <recommendedName>
        <fullName evidence="3">TnsA endonuclease N-terminal domain-containing protein</fullName>
    </recommendedName>
</protein>
<evidence type="ECO:0000313" key="2">
    <source>
        <dbReference type="Proteomes" id="UP000215158"/>
    </source>
</evidence>
<keyword evidence="1" id="KW-0614">Plasmid</keyword>
<reference evidence="1 2" key="1">
    <citation type="submission" date="2017-08" db="EMBL/GenBank/DDBJ databases">
        <title>Identification and genetic characteristics of simultaneous BTEX- and naphthalene-degrading Paraburkholderia sp. BN5 isolated from petroleum-contaminated soil.</title>
        <authorList>
            <person name="Lee Y."/>
            <person name="Jeon C.O."/>
        </authorList>
    </citation>
    <scope>NUCLEOTIDE SEQUENCE [LARGE SCALE GENOMIC DNA]</scope>
    <source>
        <strain evidence="1 2">BN5</strain>
        <plasmid evidence="1 2">pBN2</plasmid>
    </source>
</reference>
<proteinExistence type="predicted"/>
<dbReference type="EMBL" id="CP022992">
    <property type="protein sequence ID" value="ASW03764.1"/>
    <property type="molecule type" value="Genomic_DNA"/>
</dbReference>
<dbReference type="AlphaFoldDB" id="A0A248VXL8"/>
<evidence type="ECO:0008006" key="3">
    <source>
        <dbReference type="Google" id="ProtNLM"/>
    </source>
</evidence>
<organism evidence="1 2">
    <name type="scientific">Paraburkholderia aromaticivorans</name>
    <dbReference type="NCBI Taxonomy" id="2026199"/>
    <lineage>
        <taxon>Bacteria</taxon>
        <taxon>Pseudomonadati</taxon>
        <taxon>Pseudomonadota</taxon>
        <taxon>Betaproteobacteria</taxon>
        <taxon>Burkholderiales</taxon>
        <taxon>Burkholderiaceae</taxon>
        <taxon>Paraburkholderia</taxon>
    </lineage>
</organism>
<dbReference type="Proteomes" id="UP000215158">
    <property type="component" value="Plasmid pBN2"/>
</dbReference>
<dbReference type="KEGG" id="parb:CJU94_36870"/>
<name>A0A248VXL8_9BURK</name>
<evidence type="ECO:0000313" key="1">
    <source>
        <dbReference type="EMBL" id="ASW03764.1"/>
    </source>
</evidence>
<gene>
    <name evidence="1" type="ORF">CJU94_36870</name>
</gene>
<dbReference type="OrthoDB" id="8771052at2"/>
<keyword evidence="2" id="KW-1185">Reference proteome</keyword>
<sequence>MERAMRSPRFRKAATDVRPYGTHRFDVFGPKVGRRLTLFGRSALQLWLRLESTPQVVTYCERPLLVPEARGSRAADFWVCTDDGEQLHLVLRSSEATIAAKGLRVYPALDAWCRANAMTVHTILPGELDDPEPLCQNRLTMLQYLAANTAAAGDEISRAIAIACNDGLTLIELEQRFAALDPELVRASAFSLVLKGVLDCPTIASQPLGPNSRLVMS</sequence>
<accession>A0A248VXL8</accession>
<geneLocation type="plasmid" evidence="1 2">
    <name>pBN2</name>
</geneLocation>